<evidence type="ECO:0000313" key="1">
    <source>
        <dbReference type="EMBL" id="RNA09585.1"/>
    </source>
</evidence>
<reference evidence="1 2" key="1">
    <citation type="journal article" date="2018" name="Sci. Rep.">
        <title>Genomic signatures of local adaptation to the degree of environmental predictability in rotifers.</title>
        <authorList>
            <person name="Franch-Gras L."/>
            <person name="Hahn C."/>
            <person name="Garcia-Roger E.M."/>
            <person name="Carmona M.J."/>
            <person name="Serra M."/>
            <person name="Gomez A."/>
        </authorList>
    </citation>
    <scope>NUCLEOTIDE SEQUENCE [LARGE SCALE GENOMIC DNA]</scope>
    <source>
        <strain evidence="1">HYR1</strain>
    </source>
</reference>
<accession>A0A3M7QF70</accession>
<comment type="caution">
    <text evidence="1">The sequence shown here is derived from an EMBL/GenBank/DDBJ whole genome shotgun (WGS) entry which is preliminary data.</text>
</comment>
<dbReference type="AlphaFoldDB" id="A0A3M7QF70"/>
<evidence type="ECO:0000313" key="2">
    <source>
        <dbReference type="Proteomes" id="UP000276133"/>
    </source>
</evidence>
<name>A0A3M7QF70_BRAPC</name>
<feature type="non-terminal residue" evidence="1">
    <location>
        <position position="1"/>
    </location>
</feature>
<dbReference type="EMBL" id="REGN01006436">
    <property type="protein sequence ID" value="RNA09585.1"/>
    <property type="molecule type" value="Genomic_DNA"/>
</dbReference>
<gene>
    <name evidence="1" type="ORF">BpHYR1_006803</name>
</gene>
<dbReference type="Proteomes" id="UP000276133">
    <property type="component" value="Unassembled WGS sequence"/>
</dbReference>
<proteinExistence type="predicted"/>
<organism evidence="1 2">
    <name type="scientific">Brachionus plicatilis</name>
    <name type="common">Marine rotifer</name>
    <name type="synonym">Brachionus muelleri</name>
    <dbReference type="NCBI Taxonomy" id="10195"/>
    <lineage>
        <taxon>Eukaryota</taxon>
        <taxon>Metazoa</taxon>
        <taxon>Spiralia</taxon>
        <taxon>Gnathifera</taxon>
        <taxon>Rotifera</taxon>
        <taxon>Eurotatoria</taxon>
        <taxon>Monogononta</taxon>
        <taxon>Pseudotrocha</taxon>
        <taxon>Ploima</taxon>
        <taxon>Brachionidae</taxon>
        <taxon>Brachionus</taxon>
    </lineage>
</organism>
<sequence length="26" mass="3053">PQGVSRIADALRVIHHAAVLNYYYYY</sequence>
<protein>
    <submittedName>
        <fullName evidence="1">Uncharacterized protein</fullName>
    </submittedName>
</protein>
<keyword evidence="2" id="KW-1185">Reference proteome</keyword>